<feature type="coiled-coil region" evidence="2">
    <location>
        <begin position="362"/>
        <end position="396"/>
    </location>
</feature>
<gene>
    <name evidence="5" type="ORF">PSON_ATCC_30995.1.T0190174</name>
</gene>
<keyword evidence="2" id="KW-0175">Coiled coil</keyword>
<dbReference type="Proteomes" id="UP000692954">
    <property type="component" value="Unassembled WGS sequence"/>
</dbReference>
<organism evidence="5 6">
    <name type="scientific">Paramecium sonneborni</name>
    <dbReference type="NCBI Taxonomy" id="65129"/>
    <lineage>
        <taxon>Eukaryota</taxon>
        <taxon>Sar</taxon>
        <taxon>Alveolata</taxon>
        <taxon>Ciliophora</taxon>
        <taxon>Intramacronucleata</taxon>
        <taxon>Oligohymenophorea</taxon>
        <taxon>Peniculida</taxon>
        <taxon>Parameciidae</taxon>
        <taxon>Paramecium</taxon>
    </lineage>
</organism>
<protein>
    <recommendedName>
        <fullName evidence="7">Protein SHQ1 homolog</fullName>
    </recommendedName>
</protein>
<feature type="domain" description="SHQ1-like CS" evidence="4">
    <location>
        <begin position="5"/>
        <end position="98"/>
    </location>
</feature>
<dbReference type="OrthoDB" id="73639at2759"/>
<dbReference type="EMBL" id="CAJJDN010000019">
    <property type="protein sequence ID" value="CAD8064554.1"/>
    <property type="molecule type" value="Genomic_DNA"/>
</dbReference>
<dbReference type="PANTHER" id="PTHR12967:SF0">
    <property type="entry name" value="PROTEIN SHQ1 HOMOLOG"/>
    <property type="match status" value="1"/>
</dbReference>
<evidence type="ECO:0000256" key="2">
    <source>
        <dbReference type="SAM" id="Coils"/>
    </source>
</evidence>
<dbReference type="GO" id="GO:0005654">
    <property type="term" value="C:nucleoplasm"/>
    <property type="evidence" value="ECO:0007669"/>
    <property type="project" value="TreeGrafter"/>
</dbReference>
<dbReference type="InterPro" id="IPR039742">
    <property type="entry name" value="Shq1"/>
</dbReference>
<dbReference type="Pfam" id="PF21413">
    <property type="entry name" value="SHQ1-like_CS"/>
    <property type="match status" value="1"/>
</dbReference>
<dbReference type="InterPro" id="IPR048696">
    <property type="entry name" value="SHQ1-like_CS"/>
</dbReference>
<proteinExistence type="inferred from homology"/>
<dbReference type="AlphaFoldDB" id="A0A8S1LP98"/>
<evidence type="ECO:0000259" key="4">
    <source>
        <dbReference type="Pfam" id="PF21413"/>
    </source>
</evidence>
<evidence type="ECO:0000313" key="5">
    <source>
        <dbReference type="EMBL" id="CAD8064554.1"/>
    </source>
</evidence>
<dbReference type="GO" id="GO:0000493">
    <property type="term" value="P:box H/ACA snoRNP assembly"/>
    <property type="evidence" value="ECO:0007669"/>
    <property type="project" value="InterPro"/>
</dbReference>
<accession>A0A8S1LP98</accession>
<dbReference type="Pfam" id="PF04925">
    <property type="entry name" value="SHQ1"/>
    <property type="match status" value="1"/>
</dbReference>
<evidence type="ECO:0000259" key="3">
    <source>
        <dbReference type="Pfam" id="PF04925"/>
    </source>
</evidence>
<reference evidence="5" key="1">
    <citation type="submission" date="2021-01" db="EMBL/GenBank/DDBJ databases">
        <authorList>
            <consortium name="Genoscope - CEA"/>
            <person name="William W."/>
        </authorList>
    </citation>
    <scope>NUCLEOTIDE SEQUENCE</scope>
</reference>
<comment type="caution">
    <text evidence="5">The sequence shown here is derived from an EMBL/GenBank/DDBJ whole genome shotgun (WGS) entry which is preliminary data.</text>
</comment>
<keyword evidence="6" id="KW-1185">Reference proteome</keyword>
<name>A0A8S1LP98_9CILI</name>
<evidence type="ECO:0000313" key="6">
    <source>
        <dbReference type="Proteomes" id="UP000692954"/>
    </source>
</evidence>
<comment type="similarity">
    <text evidence="1">Belongs to the SHQ1 family.</text>
</comment>
<dbReference type="GO" id="GO:0005737">
    <property type="term" value="C:cytoplasm"/>
    <property type="evidence" value="ECO:0007669"/>
    <property type="project" value="TreeGrafter"/>
</dbReference>
<evidence type="ECO:0000256" key="1">
    <source>
        <dbReference type="ARBA" id="ARBA00005607"/>
    </source>
</evidence>
<evidence type="ECO:0008006" key="7">
    <source>
        <dbReference type="Google" id="ProtNLM"/>
    </source>
</evidence>
<dbReference type="InterPro" id="IPR007009">
    <property type="entry name" value="Shq1_C"/>
</dbReference>
<feature type="domain" description="Shq1 C-terminal" evidence="3">
    <location>
        <begin position="213"/>
        <end position="389"/>
    </location>
</feature>
<dbReference type="GO" id="GO:0051082">
    <property type="term" value="F:unfolded protein binding"/>
    <property type="evidence" value="ECO:0007669"/>
    <property type="project" value="TreeGrafter"/>
</dbReference>
<sequence length="403" mass="47623">MPLITPEFLIEQDEKHIIIKLRLPYVKPTKSEFSMIGKQFSFFLKPYLLQLTFNEFLKDSEQPSKAVYDPETYSLKVYLEKLNLGENFTQLDMIGLLMNKKSKKNKQFQGRLIQVIESTNNKNDIKNNDDNEENQQQGYVNPFCYGFNNQYTDVFDDLEEELYEIAILDPKQISQENRKEIALQVILKEFDKDAYLFDLLENEQVDEILIYEFQIQNQFTIEEINKISKFGKREYLIENKEQCILGILDILFAFLYENNLFQGDLNQESAITINQLSSQFSAFYIENSLENVLINNYQRALTFPMIRSFEICVKTKNLLIEVLRNKIQIIKILLAVESLFSKAKPRNYLNLIYLQDYIVWAQSLQEDDLKDLSKKINKLKIDKSQLQLNIPIIENEAMQQFQE</sequence>
<dbReference type="PANTHER" id="PTHR12967">
    <property type="entry name" value="PROTEIN SHQ1 HOMOLOG"/>
    <property type="match status" value="1"/>
</dbReference>